<proteinExistence type="predicted"/>
<comment type="caution">
    <text evidence="2">The sequence shown here is derived from an EMBL/GenBank/DDBJ whole genome shotgun (WGS) entry which is preliminary data.</text>
</comment>
<name>A0A401U6Y0_9BACT</name>
<sequence>MIKNYKKVLSIALMIFCEGALLQAQVLEGLEGQTNLQMVGGSGLSARTFDNRYDGVDGFPTFVKDFVKGRIMMNKEQVVKIDNMNYDVFNDEIFVIRGGKELVVSRDMVHSFVMDVNGTALTFYKKKSNEGKVGYYQIVTTGKFSLFIKHSKVFRKADYQGAYSANRTKDEFTNEQKFYWSKGDSNLILLKNKKSLISGLGDSAAKAELLIKVNNLKMDSQDHLSLLFQHLNEP</sequence>
<keyword evidence="1" id="KW-0732">Signal</keyword>
<reference evidence="2 3" key="1">
    <citation type="submission" date="2018-11" db="EMBL/GenBank/DDBJ databases">
        <title>Chryseotalea sanarue gen. nov., sp., nov., a member of the family Cytophagaceae, isolated from a brackish lake in Hamamatsu Japan.</title>
        <authorList>
            <person name="Maejima Y."/>
            <person name="Iino T."/>
            <person name="Muraguchi Y."/>
            <person name="Fukuda K."/>
            <person name="Ohkuma M."/>
            <person name="Moriuchi R."/>
            <person name="Dohra H."/>
            <person name="Kimbara K."/>
            <person name="Shintani M."/>
        </authorList>
    </citation>
    <scope>NUCLEOTIDE SEQUENCE [LARGE SCALE GENOMIC DNA]</scope>
    <source>
        <strain evidence="2 3">Ys</strain>
    </source>
</reference>
<dbReference type="AlphaFoldDB" id="A0A401U6Y0"/>
<dbReference type="EMBL" id="BHXQ01000002">
    <property type="protein sequence ID" value="GCC50691.1"/>
    <property type="molecule type" value="Genomic_DNA"/>
</dbReference>
<feature type="chain" id="PRO_5019453141" evidence="1">
    <location>
        <begin position="25"/>
        <end position="234"/>
    </location>
</feature>
<accession>A0A401U6Y0</accession>
<dbReference type="Proteomes" id="UP000288227">
    <property type="component" value="Unassembled WGS sequence"/>
</dbReference>
<keyword evidence="3" id="KW-1185">Reference proteome</keyword>
<dbReference type="RefSeq" id="WP_127121361.1">
    <property type="nucleotide sequence ID" value="NZ_BHXQ01000002.1"/>
</dbReference>
<feature type="signal peptide" evidence="1">
    <location>
        <begin position="1"/>
        <end position="24"/>
    </location>
</feature>
<evidence type="ECO:0000256" key="1">
    <source>
        <dbReference type="SAM" id="SignalP"/>
    </source>
</evidence>
<evidence type="ECO:0000313" key="3">
    <source>
        <dbReference type="Proteomes" id="UP000288227"/>
    </source>
</evidence>
<gene>
    <name evidence="2" type="ORF">SanaruYs_09090</name>
</gene>
<protein>
    <submittedName>
        <fullName evidence="2">Uncharacterized protein</fullName>
    </submittedName>
</protein>
<dbReference type="OrthoDB" id="759189at2"/>
<evidence type="ECO:0000313" key="2">
    <source>
        <dbReference type="EMBL" id="GCC50691.1"/>
    </source>
</evidence>
<organism evidence="2 3">
    <name type="scientific">Chryseotalea sanaruensis</name>
    <dbReference type="NCBI Taxonomy" id="2482724"/>
    <lineage>
        <taxon>Bacteria</taxon>
        <taxon>Pseudomonadati</taxon>
        <taxon>Bacteroidota</taxon>
        <taxon>Cytophagia</taxon>
        <taxon>Cytophagales</taxon>
        <taxon>Chryseotaleaceae</taxon>
        <taxon>Chryseotalea</taxon>
    </lineage>
</organism>